<comment type="caution">
    <text evidence="3">The sequence shown here is derived from an EMBL/GenBank/DDBJ whole genome shotgun (WGS) entry which is preliminary data.</text>
</comment>
<sequence length="238" mass="24766">MAMVSPCLFASGGGTHWVTCGTGDSGASPRQREADRQAEGNKELPTAADPRCKNHIQTLRTSLISRGAPPPDARSDGPGVPPATEQGKGSKNVTARPPDPRLYIGRASSHVLQAQLLLPFSHSSSAASSPFQETRIDGSSRHGQPPASFVVRQERLGAGRAAFSASLPPPRRSPWPNAYLVAISGAFFAGMAKVCGHVAGNGSKLVTIYVSLVVVAAGLTALAAQGSRLQLSWLSARP</sequence>
<keyword evidence="2" id="KW-1133">Transmembrane helix</keyword>
<dbReference type="AlphaFoldDB" id="A0A835KQ82"/>
<keyword evidence="2" id="KW-0472">Membrane</keyword>
<feature type="transmembrane region" description="Helical" evidence="2">
    <location>
        <begin position="205"/>
        <end position="224"/>
    </location>
</feature>
<evidence type="ECO:0000256" key="1">
    <source>
        <dbReference type="SAM" id="MobiDB-lite"/>
    </source>
</evidence>
<name>A0A835KQ82_9POAL</name>
<reference evidence="3" key="1">
    <citation type="submission" date="2020-07" db="EMBL/GenBank/DDBJ databases">
        <title>Genome sequence and genetic diversity analysis of an under-domesticated orphan crop, white fonio (Digitaria exilis).</title>
        <authorList>
            <person name="Bennetzen J.L."/>
            <person name="Chen S."/>
            <person name="Ma X."/>
            <person name="Wang X."/>
            <person name="Yssel A.E.J."/>
            <person name="Chaluvadi S.R."/>
            <person name="Johnson M."/>
            <person name="Gangashetty P."/>
            <person name="Hamidou F."/>
            <person name="Sanogo M.D."/>
            <person name="Zwaenepoel A."/>
            <person name="Wallace J."/>
            <person name="Van De Peer Y."/>
            <person name="Van Deynze A."/>
        </authorList>
    </citation>
    <scope>NUCLEOTIDE SEQUENCE</scope>
    <source>
        <tissue evidence="3">Leaves</tissue>
    </source>
</reference>
<feature type="region of interest" description="Disordered" evidence="1">
    <location>
        <begin position="18"/>
        <end position="102"/>
    </location>
</feature>
<dbReference type="Proteomes" id="UP000636709">
    <property type="component" value="Unassembled WGS sequence"/>
</dbReference>
<keyword evidence="2" id="KW-0812">Transmembrane</keyword>
<proteinExistence type="predicted"/>
<feature type="compositionally biased region" description="Basic and acidic residues" evidence="1">
    <location>
        <begin position="30"/>
        <end position="42"/>
    </location>
</feature>
<evidence type="ECO:0000313" key="3">
    <source>
        <dbReference type="EMBL" id="KAF8769099.1"/>
    </source>
</evidence>
<evidence type="ECO:0000256" key="2">
    <source>
        <dbReference type="SAM" id="Phobius"/>
    </source>
</evidence>
<organism evidence="3 4">
    <name type="scientific">Digitaria exilis</name>
    <dbReference type="NCBI Taxonomy" id="1010633"/>
    <lineage>
        <taxon>Eukaryota</taxon>
        <taxon>Viridiplantae</taxon>
        <taxon>Streptophyta</taxon>
        <taxon>Embryophyta</taxon>
        <taxon>Tracheophyta</taxon>
        <taxon>Spermatophyta</taxon>
        <taxon>Magnoliopsida</taxon>
        <taxon>Liliopsida</taxon>
        <taxon>Poales</taxon>
        <taxon>Poaceae</taxon>
        <taxon>PACMAD clade</taxon>
        <taxon>Panicoideae</taxon>
        <taxon>Panicodae</taxon>
        <taxon>Paniceae</taxon>
        <taxon>Anthephorinae</taxon>
        <taxon>Digitaria</taxon>
    </lineage>
</organism>
<accession>A0A835KQ82</accession>
<dbReference type="EMBL" id="JACEFO010000458">
    <property type="protein sequence ID" value="KAF8769099.1"/>
    <property type="molecule type" value="Genomic_DNA"/>
</dbReference>
<keyword evidence="4" id="KW-1185">Reference proteome</keyword>
<feature type="compositionally biased region" description="Polar residues" evidence="1">
    <location>
        <begin position="55"/>
        <end position="64"/>
    </location>
</feature>
<evidence type="ECO:0000313" key="4">
    <source>
        <dbReference type="Proteomes" id="UP000636709"/>
    </source>
</evidence>
<feature type="transmembrane region" description="Helical" evidence="2">
    <location>
        <begin position="178"/>
        <end position="199"/>
    </location>
</feature>
<gene>
    <name evidence="3" type="ORF">HU200_006928</name>
</gene>
<feature type="region of interest" description="Disordered" evidence="1">
    <location>
        <begin position="124"/>
        <end position="146"/>
    </location>
</feature>
<protein>
    <submittedName>
        <fullName evidence="3">Uncharacterized protein</fullName>
    </submittedName>
</protein>